<feature type="transmembrane region" description="Helical" evidence="6">
    <location>
        <begin position="215"/>
        <end position="234"/>
    </location>
</feature>
<feature type="transmembrane region" description="Helical" evidence="6">
    <location>
        <begin position="282"/>
        <end position="307"/>
    </location>
</feature>
<dbReference type="GO" id="GO:0044341">
    <property type="term" value="P:sodium-dependent phosphate transport"/>
    <property type="evidence" value="ECO:0007669"/>
    <property type="project" value="InterPro"/>
</dbReference>
<evidence type="ECO:0000313" key="9">
    <source>
        <dbReference type="Proteomes" id="UP000240509"/>
    </source>
</evidence>
<feature type="transmembrane region" description="Helical" evidence="6">
    <location>
        <begin position="46"/>
        <end position="79"/>
    </location>
</feature>
<dbReference type="InterPro" id="IPR004633">
    <property type="entry name" value="NaPi_cotrn-rel/YqeW-like"/>
</dbReference>
<dbReference type="OrthoDB" id="9763003at2"/>
<sequence>MDVQSILFLFLGGLGIFLFGIKYMSDGLQKTAGEKLRKILEAATKSPIRGVFAGMMVTVMLQTSSGSTVMIIGLVNAGLLTFRRAIPMFLGANLGTTATAFLISFKIGDFALPILFLGTFLIFFFNKKRINNIGQVIFGFGMIFLGLNTMSEGLYPFRDSQAFVDMMATFGQNPILGVIAGTTFTIIVQSSTAAIGVLQTMAVDGLVTLDQALPILFGDNIGTTITAVIASIGATVAAKRAAMIHVIFNVTGTIMFLIILPIVQAVVIWMSSTFGGDIAREIAYAHGLFNSVNVVLQFPLIAFYAYIVTKLIRGDEDIIQHGPKHLEPGLIQQPTFALEKARQEVVHMGSLAKENVAHSTNMLLNNDLKEGERTKRKEEIINDLNTHIMDYLTKIGVRSLNQEQSSMNSQLMHNVTDIERVGDHCENLMELSEYSIAHKINFSEEGTNELKHMIHVTSEAFGYALEALENHDIGAAMKVLELEGQIDSLEKEGRKAHVKRMNTGVCTGASGMVFLDMLSNLERIGDHASNMAESVIQMNQEIYGSAAGGNE</sequence>
<evidence type="ECO:0000256" key="4">
    <source>
        <dbReference type="ARBA" id="ARBA00022989"/>
    </source>
</evidence>
<feature type="transmembrane region" description="Helical" evidence="6">
    <location>
        <begin position="6"/>
        <end position="25"/>
    </location>
</feature>
<evidence type="ECO:0000259" key="7">
    <source>
        <dbReference type="Pfam" id="PF01895"/>
    </source>
</evidence>
<keyword evidence="9" id="KW-1185">Reference proteome</keyword>
<dbReference type="InterPro" id="IPR026022">
    <property type="entry name" value="PhoU_dom"/>
</dbReference>
<feature type="transmembrane region" description="Helical" evidence="6">
    <location>
        <begin position="133"/>
        <end position="155"/>
    </location>
</feature>
<dbReference type="GO" id="GO:0005886">
    <property type="term" value="C:plasma membrane"/>
    <property type="evidence" value="ECO:0007669"/>
    <property type="project" value="UniProtKB-SubCell"/>
</dbReference>
<gene>
    <name evidence="8" type="ORF">C6Y45_12275</name>
</gene>
<reference evidence="8 9" key="1">
    <citation type="submission" date="2018-03" db="EMBL/GenBank/DDBJ databases">
        <title>Alkalicoccus saliphilus sp. nov., isolated from a mineral pool.</title>
        <authorList>
            <person name="Zhao B."/>
        </authorList>
    </citation>
    <scope>NUCLEOTIDE SEQUENCE [LARGE SCALE GENOMIC DNA]</scope>
    <source>
        <strain evidence="8 9">6AG</strain>
    </source>
</reference>
<feature type="transmembrane region" description="Helical" evidence="6">
    <location>
        <begin position="110"/>
        <end position="127"/>
    </location>
</feature>
<evidence type="ECO:0000256" key="6">
    <source>
        <dbReference type="SAM" id="Phobius"/>
    </source>
</evidence>
<accession>A0A2T4U4G5</accession>
<dbReference type="GO" id="GO:0005436">
    <property type="term" value="F:sodium:phosphate symporter activity"/>
    <property type="evidence" value="ECO:0007669"/>
    <property type="project" value="InterPro"/>
</dbReference>
<protein>
    <submittedName>
        <fullName evidence="8">Sodium-dependent phosphate transporter</fullName>
    </submittedName>
</protein>
<feature type="domain" description="PhoU" evidence="7">
    <location>
        <begin position="450"/>
        <end position="535"/>
    </location>
</feature>
<dbReference type="NCBIfam" id="NF037997">
    <property type="entry name" value="Na_Pi_symport"/>
    <property type="match status" value="1"/>
</dbReference>
<evidence type="ECO:0000256" key="1">
    <source>
        <dbReference type="ARBA" id="ARBA00004651"/>
    </source>
</evidence>
<dbReference type="EMBL" id="PZJJ01000021">
    <property type="protein sequence ID" value="PTL38293.1"/>
    <property type="molecule type" value="Genomic_DNA"/>
</dbReference>
<proteinExistence type="predicted"/>
<feature type="transmembrane region" description="Helical" evidence="6">
    <location>
        <begin position="246"/>
        <end position="270"/>
    </location>
</feature>
<keyword evidence="4 6" id="KW-1133">Transmembrane helix</keyword>
<dbReference type="Proteomes" id="UP000240509">
    <property type="component" value="Unassembled WGS sequence"/>
</dbReference>
<keyword evidence="2" id="KW-1003">Cell membrane</keyword>
<comment type="caution">
    <text evidence="8">The sequence shown here is derived from an EMBL/GenBank/DDBJ whole genome shotgun (WGS) entry which is preliminary data.</text>
</comment>
<feature type="domain" description="PhoU" evidence="7">
    <location>
        <begin position="346"/>
        <end position="430"/>
    </location>
</feature>
<evidence type="ECO:0000256" key="2">
    <source>
        <dbReference type="ARBA" id="ARBA00022475"/>
    </source>
</evidence>
<dbReference type="PANTHER" id="PTHR10010">
    <property type="entry name" value="SOLUTE CARRIER FAMILY 34 SODIUM PHOSPHATE , MEMBER 2-RELATED"/>
    <property type="match status" value="1"/>
</dbReference>
<comment type="subcellular location">
    <subcellularLocation>
        <location evidence="1">Cell membrane</location>
        <topology evidence="1">Multi-pass membrane protein</topology>
    </subcellularLocation>
</comment>
<evidence type="ECO:0000313" key="8">
    <source>
        <dbReference type="EMBL" id="PTL38293.1"/>
    </source>
</evidence>
<name>A0A2T4U4G5_9BACI</name>
<feature type="transmembrane region" description="Helical" evidence="6">
    <location>
        <begin position="175"/>
        <end position="195"/>
    </location>
</feature>
<evidence type="ECO:0000256" key="5">
    <source>
        <dbReference type="ARBA" id="ARBA00023136"/>
    </source>
</evidence>
<dbReference type="NCBIfam" id="TIGR00704">
    <property type="entry name" value="NaPi_cotrn_rel"/>
    <property type="match status" value="1"/>
</dbReference>
<evidence type="ECO:0000256" key="3">
    <source>
        <dbReference type="ARBA" id="ARBA00022692"/>
    </source>
</evidence>
<keyword evidence="3 6" id="KW-0812">Transmembrane</keyword>
<dbReference type="Pfam" id="PF01895">
    <property type="entry name" value="PhoU"/>
    <property type="match status" value="2"/>
</dbReference>
<dbReference type="AlphaFoldDB" id="A0A2T4U4G5"/>
<dbReference type="Pfam" id="PF02690">
    <property type="entry name" value="Na_Pi_cotrans"/>
    <property type="match status" value="2"/>
</dbReference>
<organism evidence="8 9">
    <name type="scientific">Alkalicoccus saliphilus</name>
    <dbReference type="NCBI Taxonomy" id="200989"/>
    <lineage>
        <taxon>Bacteria</taxon>
        <taxon>Bacillati</taxon>
        <taxon>Bacillota</taxon>
        <taxon>Bacilli</taxon>
        <taxon>Bacillales</taxon>
        <taxon>Bacillaceae</taxon>
        <taxon>Alkalicoccus</taxon>
    </lineage>
</organism>
<dbReference type="PANTHER" id="PTHR10010:SF46">
    <property type="entry name" value="SODIUM-DEPENDENT PHOSPHATE TRANSPORT PROTEIN 2B"/>
    <property type="match status" value="1"/>
</dbReference>
<dbReference type="InterPro" id="IPR038078">
    <property type="entry name" value="PhoU-like_sf"/>
</dbReference>
<keyword evidence="5 6" id="KW-0472">Membrane</keyword>
<dbReference type="SUPFAM" id="SSF109755">
    <property type="entry name" value="PhoU-like"/>
    <property type="match status" value="1"/>
</dbReference>
<dbReference type="InterPro" id="IPR003841">
    <property type="entry name" value="Na/Pi_transpt"/>
</dbReference>
<dbReference type="Gene3D" id="1.20.58.220">
    <property type="entry name" value="Phosphate transport system protein phou homolog 2, domain 2"/>
    <property type="match status" value="1"/>
</dbReference>